<dbReference type="AlphaFoldDB" id="A0A0R1SDU5"/>
<gene>
    <name evidence="1" type="ORF">FC85_GL001356</name>
</gene>
<organism evidence="1 2">
    <name type="scientific">Lentilactobacillus diolivorans DSM 14421</name>
    <dbReference type="NCBI Taxonomy" id="1423739"/>
    <lineage>
        <taxon>Bacteria</taxon>
        <taxon>Bacillati</taxon>
        <taxon>Bacillota</taxon>
        <taxon>Bacilli</taxon>
        <taxon>Lactobacillales</taxon>
        <taxon>Lactobacillaceae</taxon>
        <taxon>Lentilactobacillus</taxon>
    </lineage>
</organism>
<evidence type="ECO:0000313" key="1">
    <source>
        <dbReference type="EMBL" id="KRL64088.1"/>
    </source>
</evidence>
<accession>A0A0R1SDU5</accession>
<dbReference type="PATRIC" id="fig|1423739.3.peg.1419"/>
<protein>
    <submittedName>
        <fullName evidence="1">Uncharacterized protein</fullName>
    </submittedName>
</protein>
<sequence length="220" mass="24857">MELSKTGIVLLSGLVLGGLVTLDNPVVYAKQETGYGVQAGNINRARGSQLVKEGYVFRLDGDKHNSGLWSQPTGNNRSRLTGHKELRRIIKDRINFKIYRVWQYKNGLQYKIVSQSGKYQGWIDNAGIYNKYSLDKQLQPIISQEQKVVNSINAKYVGAAHQHYEKKDLLAYQDELTKASEYAGRLSGDKRLVALKSIGQVRNYIKSRNSNSIPTLLWPV</sequence>
<dbReference type="EMBL" id="AZEY01000098">
    <property type="protein sequence ID" value="KRL64088.1"/>
    <property type="molecule type" value="Genomic_DNA"/>
</dbReference>
<dbReference type="RefSeq" id="WP_057865779.1">
    <property type="nucleotide sequence ID" value="NZ_AZEY01000098.1"/>
</dbReference>
<comment type="caution">
    <text evidence="1">The sequence shown here is derived from an EMBL/GenBank/DDBJ whole genome shotgun (WGS) entry which is preliminary data.</text>
</comment>
<reference evidence="1 2" key="1">
    <citation type="journal article" date="2015" name="Genome Announc.">
        <title>Expanding the biotechnology potential of lactobacilli through comparative genomics of 213 strains and associated genera.</title>
        <authorList>
            <person name="Sun Z."/>
            <person name="Harris H.M."/>
            <person name="McCann A."/>
            <person name="Guo C."/>
            <person name="Argimon S."/>
            <person name="Zhang W."/>
            <person name="Yang X."/>
            <person name="Jeffery I.B."/>
            <person name="Cooney J.C."/>
            <person name="Kagawa T.F."/>
            <person name="Liu W."/>
            <person name="Song Y."/>
            <person name="Salvetti E."/>
            <person name="Wrobel A."/>
            <person name="Rasinkangas P."/>
            <person name="Parkhill J."/>
            <person name="Rea M.C."/>
            <person name="O'Sullivan O."/>
            <person name="Ritari J."/>
            <person name="Douillard F.P."/>
            <person name="Paul Ross R."/>
            <person name="Yang R."/>
            <person name="Briner A.E."/>
            <person name="Felis G.E."/>
            <person name="de Vos W.M."/>
            <person name="Barrangou R."/>
            <person name="Klaenhammer T.R."/>
            <person name="Caufield P.W."/>
            <person name="Cui Y."/>
            <person name="Zhang H."/>
            <person name="O'Toole P.W."/>
        </authorList>
    </citation>
    <scope>NUCLEOTIDE SEQUENCE [LARGE SCALE GENOMIC DNA]</scope>
    <source>
        <strain evidence="1 2">DSM 14421</strain>
    </source>
</reference>
<evidence type="ECO:0000313" key="2">
    <source>
        <dbReference type="Proteomes" id="UP000052013"/>
    </source>
</evidence>
<name>A0A0R1SDU5_9LACO</name>
<dbReference type="Proteomes" id="UP000052013">
    <property type="component" value="Unassembled WGS sequence"/>
</dbReference>
<proteinExistence type="predicted"/>